<gene>
    <name evidence="5" type="ORF">QV13_05135</name>
</gene>
<evidence type="ECO:0000256" key="1">
    <source>
        <dbReference type="ARBA" id="ARBA00023015"/>
    </source>
</evidence>
<dbReference type="STRING" id="1566387.QV13_05135"/>
<organism evidence="5 6">
    <name type="scientific">Mesorhizobium hungaricum</name>
    <dbReference type="NCBI Taxonomy" id="1566387"/>
    <lineage>
        <taxon>Bacteria</taxon>
        <taxon>Pseudomonadati</taxon>
        <taxon>Pseudomonadota</taxon>
        <taxon>Alphaproteobacteria</taxon>
        <taxon>Hyphomicrobiales</taxon>
        <taxon>Phyllobacteriaceae</taxon>
        <taxon>Mesorhizobium</taxon>
    </lineage>
</organism>
<dbReference type="Gene3D" id="1.10.10.60">
    <property type="entry name" value="Homeodomain-like"/>
    <property type="match status" value="2"/>
</dbReference>
<dbReference type="Pfam" id="PF12833">
    <property type="entry name" value="HTH_18"/>
    <property type="match status" value="1"/>
</dbReference>
<dbReference type="Gene3D" id="2.60.120.10">
    <property type="entry name" value="Jelly Rolls"/>
    <property type="match status" value="1"/>
</dbReference>
<sequence>MPGPHMHSQIEFNFVLDGRMTYWFDGRELTVSAGRLVLFWGMIPHQVIELDEPTHFVCLYVPMSVFLGLPSLSSFREAVFRGAMIEALDIKSYDHDIFRRWRDELLSRDTALEQIVRDELTARVRRLDREGWRDLRQVGEAMNVAHHGDGERIVHVERMARFISENALEAITVEHVARSVNLHTNYAMTIYKRAVGLTINQSIVRQRLDTAQSLLIATDMPIANVAFESGFGSLSRFYEAFAQRFGSQPGAFRRRLAQASRQIDTGRSNFSRK</sequence>
<keyword evidence="6" id="KW-1185">Reference proteome</keyword>
<keyword evidence="3" id="KW-0804">Transcription</keyword>
<dbReference type="SMART" id="SM00342">
    <property type="entry name" value="HTH_ARAC"/>
    <property type="match status" value="1"/>
</dbReference>
<evidence type="ECO:0000259" key="4">
    <source>
        <dbReference type="PROSITE" id="PS01124"/>
    </source>
</evidence>
<reference evidence="5 6" key="1">
    <citation type="submission" date="2016-08" db="EMBL/GenBank/DDBJ databases">
        <title>Whole genome sequence of Mesorhizobium sp. strain UASWS1009 isolated from industrial sewage.</title>
        <authorList>
            <person name="Crovadore J."/>
            <person name="Calmin G."/>
            <person name="Chablais R."/>
            <person name="Cochard B."/>
            <person name="Lefort F."/>
        </authorList>
    </citation>
    <scope>NUCLEOTIDE SEQUENCE [LARGE SCALE GENOMIC DNA]</scope>
    <source>
        <strain evidence="5 6">UASWS1009</strain>
    </source>
</reference>
<dbReference type="Proteomes" id="UP000094412">
    <property type="component" value="Unassembled WGS sequence"/>
</dbReference>
<evidence type="ECO:0000313" key="6">
    <source>
        <dbReference type="Proteomes" id="UP000094412"/>
    </source>
</evidence>
<dbReference type="SUPFAM" id="SSF51182">
    <property type="entry name" value="RmlC-like cupins"/>
    <property type="match status" value="1"/>
</dbReference>
<evidence type="ECO:0000256" key="2">
    <source>
        <dbReference type="ARBA" id="ARBA00023125"/>
    </source>
</evidence>
<accession>A0A1C2E7H5</accession>
<dbReference type="PROSITE" id="PS01124">
    <property type="entry name" value="HTH_ARAC_FAMILY_2"/>
    <property type="match status" value="1"/>
</dbReference>
<dbReference type="Pfam" id="PF07883">
    <property type="entry name" value="Cupin_2"/>
    <property type="match status" value="1"/>
</dbReference>
<proteinExistence type="predicted"/>
<dbReference type="AlphaFoldDB" id="A0A1C2E7H5"/>
<dbReference type="PANTHER" id="PTHR46796:SF6">
    <property type="entry name" value="ARAC SUBFAMILY"/>
    <property type="match status" value="1"/>
</dbReference>
<name>A0A1C2E7H5_9HYPH</name>
<dbReference type="InterPro" id="IPR014710">
    <property type="entry name" value="RmlC-like_jellyroll"/>
</dbReference>
<comment type="caution">
    <text evidence="5">The sequence shown here is derived from an EMBL/GenBank/DDBJ whole genome shotgun (WGS) entry which is preliminary data.</text>
</comment>
<keyword evidence="2" id="KW-0238">DNA-binding</keyword>
<dbReference type="GO" id="GO:0043565">
    <property type="term" value="F:sequence-specific DNA binding"/>
    <property type="evidence" value="ECO:0007669"/>
    <property type="project" value="InterPro"/>
</dbReference>
<keyword evidence="1" id="KW-0805">Transcription regulation</keyword>
<dbReference type="InterPro" id="IPR011051">
    <property type="entry name" value="RmlC_Cupin_sf"/>
</dbReference>
<dbReference type="EMBL" id="MDEO01000026">
    <property type="protein sequence ID" value="OCX22926.1"/>
    <property type="molecule type" value="Genomic_DNA"/>
</dbReference>
<dbReference type="GO" id="GO:0003700">
    <property type="term" value="F:DNA-binding transcription factor activity"/>
    <property type="evidence" value="ECO:0007669"/>
    <property type="project" value="InterPro"/>
</dbReference>
<dbReference type="SUPFAM" id="SSF46689">
    <property type="entry name" value="Homeodomain-like"/>
    <property type="match status" value="1"/>
</dbReference>
<protein>
    <submittedName>
        <fullName evidence="5">Transcriptional regulator</fullName>
    </submittedName>
</protein>
<dbReference type="InterPro" id="IPR050204">
    <property type="entry name" value="AraC_XylS_family_regulators"/>
</dbReference>
<dbReference type="InterPro" id="IPR009057">
    <property type="entry name" value="Homeodomain-like_sf"/>
</dbReference>
<dbReference type="PANTHER" id="PTHR46796">
    <property type="entry name" value="HTH-TYPE TRANSCRIPTIONAL ACTIVATOR RHAS-RELATED"/>
    <property type="match status" value="1"/>
</dbReference>
<feature type="domain" description="HTH araC/xylS-type" evidence="4">
    <location>
        <begin position="157"/>
        <end position="255"/>
    </location>
</feature>
<dbReference type="InterPro" id="IPR013096">
    <property type="entry name" value="Cupin_2"/>
</dbReference>
<evidence type="ECO:0000256" key="3">
    <source>
        <dbReference type="ARBA" id="ARBA00023163"/>
    </source>
</evidence>
<dbReference type="InterPro" id="IPR018060">
    <property type="entry name" value="HTH_AraC"/>
</dbReference>
<evidence type="ECO:0000313" key="5">
    <source>
        <dbReference type="EMBL" id="OCX22926.1"/>
    </source>
</evidence>